<dbReference type="KEGG" id="acan:ACA1_043660"/>
<keyword evidence="6" id="KW-1133">Transmembrane helix</keyword>
<organism evidence="8 9">
    <name type="scientific">Acanthamoeba castellanii (strain ATCC 30010 / Neff)</name>
    <dbReference type="NCBI Taxonomy" id="1257118"/>
    <lineage>
        <taxon>Eukaryota</taxon>
        <taxon>Amoebozoa</taxon>
        <taxon>Discosea</taxon>
        <taxon>Longamoebia</taxon>
        <taxon>Centramoebida</taxon>
        <taxon>Acanthamoebidae</taxon>
        <taxon>Acanthamoeba</taxon>
    </lineage>
</organism>
<dbReference type="InterPro" id="IPR013320">
    <property type="entry name" value="ConA-like_dom_sf"/>
</dbReference>
<dbReference type="Gene3D" id="1.25.40.20">
    <property type="entry name" value="Ankyrin repeat-containing domain"/>
    <property type="match status" value="3"/>
</dbReference>
<dbReference type="InterPro" id="IPR003877">
    <property type="entry name" value="SPRY_dom"/>
</dbReference>
<evidence type="ECO:0000259" key="7">
    <source>
        <dbReference type="PROSITE" id="PS50188"/>
    </source>
</evidence>
<dbReference type="InterPro" id="IPR002110">
    <property type="entry name" value="Ankyrin_rpt"/>
</dbReference>
<evidence type="ECO:0000256" key="4">
    <source>
        <dbReference type="PROSITE-ProRule" id="PRU00023"/>
    </source>
</evidence>
<dbReference type="InterPro" id="IPR001870">
    <property type="entry name" value="B30.2/SPRY"/>
</dbReference>
<evidence type="ECO:0000256" key="5">
    <source>
        <dbReference type="SAM" id="MobiDB-lite"/>
    </source>
</evidence>
<dbReference type="RefSeq" id="XP_004338948.1">
    <property type="nucleotide sequence ID" value="XM_004338900.1"/>
</dbReference>
<name>L8GV90_ACACF</name>
<reference evidence="8 9" key="1">
    <citation type="journal article" date="2013" name="Genome Biol.">
        <title>Genome of Acanthamoeba castellanii highlights extensive lateral gene transfer and early evolution of tyrosine kinase signaling.</title>
        <authorList>
            <person name="Clarke M."/>
            <person name="Lohan A.J."/>
            <person name="Liu B."/>
            <person name="Lagkouvardos I."/>
            <person name="Roy S."/>
            <person name="Zafar N."/>
            <person name="Bertelli C."/>
            <person name="Schilde C."/>
            <person name="Kianianmomeni A."/>
            <person name="Burglin T.R."/>
            <person name="Frech C."/>
            <person name="Turcotte B."/>
            <person name="Kopec K.O."/>
            <person name="Synnott J.M."/>
            <person name="Choo C."/>
            <person name="Paponov I."/>
            <person name="Finkler A."/>
            <person name="Soon Heng Tan C."/>
            <person name="Hutchins A.P."/>
            <person name="Weinmeier T."/>
            <person name="Rattei T."/>
            <person name="Chu J.S."/>
            <person name="Gimenez G."/>
            <person name="Irimia M."/>
            <person name="Rigden D.J."/>
            <person name="Fitzpatrick D.A."/>
            <person name="Lorenzo-Morales J."/>
            <person name="Bateman A."/>
            <person name="Chiu C.H."/>
            <person name="Tang P."/>
            <person name="Hegemann P."/>
            <person name="Fromm H."/>
            <person name="Raoult D."/>
            <person name="Greub G."/>
            <person name="Miranda-Saavedra D."/>
            <person name="Chen N."/>
            <person name="Nash P."/>
            <person name="Ginger M.L."/>
            <person name="Horn M."/>
            <person name="Schaap P."/>
            <person name="Caler L."/>
            <person name="Loftus B."/>
        </authorList>
    </citation>
    <scope>NUCLEOTIDE SEQUENCE [LARGE SCALE GENOMIC DNA]</scope>
    <source>
        <strain evidence="8 9">Neff</strain>
    </source>
</reference>
<feature type="compositionally biased region" description="Acidic residues" evidence="5">
    <location>
        <begin position="467"/>
        <end position="484"/>
    </location>
</feature>
<proteinExistence type="predicted"/>
<keyword evidence="6" id="KW-0812">Transmembrane</keyword>
<dbReference type="VEuPathDB" id="AmoebaDB:ACA1_043660"/>
<dbReference type="SMART" id="SM00248">
    <property type="entry name" value="ANK"/>
    <property type="match status" value="6"/>
</dbReference>
<feature type="repeat" description="ANK" evidence="4">
    <location>
        <begin position="353"/>
        <end position="385"/>
    </location>
</feature>
<evidence type="ECO:0000256" key="1">
    <source>
        <dbReference type="ARBA" id="ARBA00022723"/>
    </source>
</evidence>
<keyword evidence="4" id="KW-0040">ANK repeat</keyword>
<feature type="compositionally biased region" description="Basic residues" evidence="5">
    <location>
        <begin position="634"/>
        <end position="647"/>
    </location>
</feature>
<dbReference type="GO" id="GO:0008270">
    <property type="term" value="F:zinc ion binding"/>
    <property type="evidence" value="ECO:0007669"/>
    <property type="project" value="UniProtKB-KW"/>
</dbReference>
<dbReference type="GO" id="GO:0051603">
    <property type="term" value="P:proteolysis involved in protein catabolic process"/>
    <property type="evidence" value="ECO:0007669"/>
    <property type="project" value="TreeGrafter"/>
</dbReference>
<feature type="repeat" description="ANK" evidence="4">
    <location>
        <begin position="425"/>
        <end position="447"/>
    </location>
</feature>
<feature type="domain" description="B30.2/SPRY" evidence="7">
    <location>
        <begin position="101"/>
        <end position="288"/>
    </location>
</feature>
<dbReference type="PANTHER" id="PTHR13363">
    <property type="entry name" value="RING FINGER AND SRY DOMAIN-CONTAINING"/>
    <property type="match status" value="1"/>
</dbReference>
<keyword evidence="3" id="KW-0862">Zinc</keyword>
<keyword evidence="6" id="KW-0472">Membrane</keyword>
<feature type="repeat" description="ANK" evidence="4">
    <location>
        <begin position="545"/>
        <end position="567"/>
    </location>
</feature>
<dbReference type="PROSITE" id="PS50297">
    <property type="entry name" value="ANK_REP_REGION"/>
    <property type="match status" value="4"/>
</dbReference>
<keyword evidence="1" id="KW-0479">Metal-binding</keyword>
<feature type="compositionally biased region" description="Basic and acidic residues" evidence="5">
    <location>
        <begin position="583"/>
        <end position="613"/>
    </location>
</feature>
<dbReference type="GeneID" id="14917558"/>
<dbReference type="InterPro" id="IPR045129">
    <property type="entry name" value="RNF123/RKP/RSPRY1"/>
</dbReference>
<dbReference type="InterPro" id="IPR043136">
    <property type="entry name" value="B30.2/SPRY_sf"/>
</dbReference>
<dbReference type="Pfam" id="PF00023">
    <property type="entry name" value="Ank"/>
    <property type="match status" value="2"/>
</dbReference>
<feature type="region of interest" description="Disordered" evidence="5">
    <location>
        <begin position="583"/>
        <end position="647"/>
    </location>
</feature>
<dbReference type="OrthoDB" id="10017393at2759"/>
<dbReference type="PROSITE" id="PS50188">
    <property type="entry name" value="B302_SPRY"/>
    <property type="match status" value="1"/>
</dbReference>
<dbReference type="Pfam" id="PF00622">
    <property type="entry name" value="SPRY"/>
    <property type="match status" value="1"/>
</dbReference>
<evidence type="ECO:0000313" key="9">
    <source>
        <dbReference type="Proteomes" id="UP000011083"/>
    </source>
</evidence>
<sequence>MERTSLDADPLNSVEMHRSVSETFVQDNTKMMDELDAKGCTPLHWAIWRCFHQKKEKAEEAKQTIRLLLRSGADPNAAIAAAAPPPVDAMDEEGKEAAEGASGDVAFRAPTVEGRVGPERVRMNEHDKSNETKISKDGLQVYNSARLTYLLGTMGSVRSNVKVTSGCWFYEVVIGTENLYQIGWSSKDTKFTRSEGVGDDKYSYAFDGYRRLKWHRRGFWPWGDKWKPGDILGCGLDADRKEIMYWLNGKYMGVAFSDVELRDGLYAGVSIETQHGAGAHHDYDDFILFSVIVIVIINFLIAEPVGFFPRVVAATAIRHRFTALHEASFLGLVDVARMLLEEGKADVQATDAYQRTALHLAAITGDCDMIKLLFSAGAVLQSTDDCGRTPLHLAAMHGHLAAVQYLVGQESSILARDNNSWIIFKDSTPLHLAAARGHTDVVLFLLETSFGKNIVALEDDDDVEEFLESDDDEWDEEEEEEEAEENKKEGEEAAGATTKEDATPAEVLAEMVEAAALKNKAKRERHRRRRMKDSLYLSRYLKNADGNTFLHLAVANGHTETARRILELLNGTEEQQLARRALEQQQELKRQKDAEDAKTKEEKEKEKKEKGEEVDVAIIGQVEGGAEEKEKERKWRRKKKKKNTRRR</sequence>
<dbReference type="PROSITE" id="PS50088">
    <property type="entry name" value="ANK_REPEAT"/>
    <property type="match status" value="4"/>
</dbReference>
<evidence type="ECO:0000313" key="8">
    <source>
        <dbReference type="EMBL" id="ELR16935.1"/>
    </source>
</evidence>
<keyword evidence="2" id="KW-0863">Zinc-finger</keyword>
<dbReference type="Proteomes" id="UP000011083">
    <property type="component" value="Unassembled WGS sequence"/>
</dbReference>
<dbReference type="Pfam" id="PF12796">
    <property type="entry name" value="Ank_2"/>
    <property type="match status" value="1"/>
</dbReference>
<feature type="region of interest" description="Disordered" evidence="5">
    <location>
        <begin position="467"/>
        <end position="503"/>
    </location>
</feature>
<dbReference type="SUPFAM" id="SSF49899">
    <property type="entry name" value="Concanavalin A-like lectins/glucanases"/>
    <property type="match status" value="1"/>
</dbReference>
<accession>L8GV90</accession>
<evidence type="ECO:0000256" key="3">
    <source>
        <dbReference type="ARBA" id="ARBA00022833"/>
    </source>
</evidence>
<dbReference type="SUPFAM" id="SSF48403">
    <property type="entry name" value="Ankyrin repeat"/>
    <property type="match status" value="1"/>
</dbReference>
<keyword evidence="9" id="KW-1185">Reference proteome</keyword>
<dbReference type="GO" id="GO:0004842">
    <property type="term" value="F:ubiquitin-protein transferase activity"/>
    <property type="evidence" value="ECO:0007669"/>
    <property type="project" value="InterPro"/>
</dbReference>
<evidence type="ECO:0000256" key="6">
    <source>
        <dbReference type="SAM" id="Phobius"/>
    </source>
</evidence>
<feature type="transmembrane region" description="Helical" evidence="6">
    <location>
        <begin position="286"/>
        <end position="308"/>
    </location>
</feature>
<dbReference type="InterPro" id="IPR036770">
    <property type="entry name" value="Ankyrin_rpt-contain_sf"/>
</dbReference>
<dbReference type="AlphaFoldDB" id="L8GV90"/>
<dbReference type="Gene3D" id="2.60.120.920">
    <property type="match status" value="1"/>
</dbReference>
<protein>
    <submittedName>
        <fullName evidence="8">SPRY and ankyrin domain containing protein</fullName>
    </submittedName>
</protein>
<dbReference type="GO" id="GO:0005737">
    <property type="term" value="C:cytoplasm"/>
    <property type="evidence" value="ECO:0007669"/>
    <property type="project" value="TreeGrafter"/>
</dbReference>
<dbReference type="EMBL" id="KB007981">
    <property type="protein sequence ID" value="ELR16935.1"/>
    <property type="molecule type" value="Genomic_DNA"/>
</dbReference>
<gene>
    <name evidence="8" type="ORF">ACA1_043660</name>
</gene>
<dbReference type="PANTHER" id="PTHR13363:SF5">
    <property type="entry name" value="E3 UBIQUITIN-PROTEIN LIGASE RNF123"/>
    <property type="match status" value="1"/>
</dbReference>
<dbReference type="Pfam" id="PF13637">
    <property type="entry name" value="Ank_4"/>
    <property type="match status" value="1"/>
</dbReference>
<dbReference type="STRING" id="1257118.L8GV90"/>
<evidence type="ECO:0000256" key="2">
    <source>
        <dbReference type="ARBA" id="ARBA00022771"/>
    </source>
</evidence>
<dbReference type="SMART" id="SM00449">
    <property type="entry name" value="SPRY"/>
    <property type="match status" value="1"/>
</dbReference>
<feature type="repeat" description="ANK" evidence="4">
    <location>
        <begin position="386"/>
        <end position="418"/>
    </location>
</feature>